<feature type="region of interest" description="Disordered" evidence="1">
    <location>
        <begin position="224"/>
        <end position="265"/>
    </location>
</feature>
<comment type="caution">
    <text evidence="3">The sequence shown here is derived from an EMBL/GenBank/DDBJ whole genome shotgun (WGS) entry which is preliminary data.</text>
</comment>
<accession>A0AAD7X272</accession>
<dbReference type="InterPro" id="IPR033467">
    <property type="entry name" value="Tesmin/TSO1-like_CXC"/>
</dbReference>
<name>A0AAD7X272_9TELE</name>
<evidence type="ECO:0000313" key="3">
    <source>
        <dbReference type="EMBL" id="KAJ8417747.1"/>
    </source>
</evidence>
<feature type="domain" description="Tesmin/TSO1-like CXC" evidence="2">
    <location>
        <begin position="637"/>
        <end position="678"/>
    </location>
</feature>
<dbReference type="AlphaFoldDB" id="A0AAD7X272"/>
<keyword evidence="4" id="KW-1185">Reference proteome</keyword>
<reference evidence="3" key="1">
    <citation type="journal article" date="2023" name="Science">
        <title>Genome structures resolve the early diversification of teleost fishes.</title>
        <authorList>
            <person name="Parey E."/>
            <person name="Louis A."/>
            <person name="Montfort J."/>
            <person name="Bouchez O."/>
            <person name="Roques C."/>
            <person name="Iampietro C."/>
            <person name="Lluch J."/>
            <person name="Castinel A."/>
            <person name="Donnadieu C."/>
            <person name="Desvignes T."/>
            <person name="Floi Bucao C."/>
            <person name="Jouanno E."/>
            <person name="Wen M."/>
            <person name="Mejri S."/>
            <person name="Dirks R."/>
            <person name="Jansen H."/>
            <person name="Henkel C."/>
            <person name="Chen W.J."/>
            <person name="Zahm M."/>
            <person name="Cabau C."/>
            <person name="Klopp C."/>
            <person name="Thompson A.W."/>
            <person name="Robinson-Rechavi M."/>
            <person name="Braasch I."/>
            <person name="Lecointre G."/>
            <person name="Bobe J."/>
            <person name="Postlethwait J.H."/>
            <person name="Berthelot C."/>
            <person name="Roest Crollius H."/>
            <person name="Guiguen Y."/>
        </authorList>
    </citation>
    <scope>NUCLEOTIDE SEQUENCE</scope>
    <source>
        <strain evidence="3">NC1722</strain>
    </source>
</reference>
<dbReference type="SMART" id="SM01114">
    <property type="entry name" value="CXC"/>
    <property type="match status" value="1"/>
</dbReference>
<dbReference type="PANTHER" id="PTHR46704:SF1">
    <property type="entry name" value="TELOMERE LENGTH REGULATION PROTEIN TEL2 HOMOLOG"/>
    <property type="match status" value="1"/>
</dbReference>
<gene>
    <name evidence="3" type="ORF">AAFF_G00225900</name>
</gene>
<dbReference type="Proteomes" id="UP001221898">
    <property type="component" value="Unassembled WGS sequence"/>
</dbReference>
<evidence type="ECO:0000256" key="1">
    <source>
        <dbReference type="SAM" id="MobiDB-lite"/>
    </source>
</evidence>
<protein>
    <recommendedName>
        <fullName evidence="2">Tesmin/TSO1-like CXC domain-containing protein</fullName>
    </recommendedName>
</protein>
<organism evidence="3 4">
    <name type="scientific">Aldrovandia affinis</name>
    <dbReference type="NCBI Taxonomy" id="143900"/>
    <lineage>
        <taxon>Eukaryota</taxon>
        <taxon>Metazoa</taxon>
        <taxon>Chordata</taxon>
        <taxon>Craniata</taxon>
        <taxon>Vertebrata</taxon>
        <taxon>Euteleostomi</taxon>
        <taxon>Actinopterygii</taxon>
        <taxon>Neopterygii</taxon>
        <taxon>Teleostei</taxon>
        <taxon>Notacanthiformes</taxon>
        <taxon>Halosauridae</taxon>
        <taxon>Aldrovandia</taxon>
    </lineage>
</organism>
<sequence length="697" mass="77747">MKVHSGLIGISNNANARQRFFMATPELSCLSREFKSQFGIGTAGKNTEHPGLGSCDIRRDHEAIDKIKAAILSHGNPVTAEGDKLHNMITHAYVPQEYVPQILNINDTRQKLYEDYVSERINGEISLWAPVKKENNKMFMSGNKKSTVKIRDKTVDLKETKDLYGRLLILARSNRHIDQKHAVGNYEFTQTPRALFAPNGDILPCTDKSKLIHLLEKLAKEVTADQDQPQGGGEKMAKEVTADQDQPQAAGKAPMDIETLGSSQDGHGSHKIALVDGMVVVQKLTKKPATVVTVKDLSEWFYGRLMSLTRDYDEVVLVFDTYKPDSLKRITREKRRQGKDPIQYQIRDDTNIKNIPMSHLLSHNQTKADLTEYLASKTVEYSKDSPKLVIASAAGHTESNSQLHFEGNNHEEADTLLIHHAVLASRRNPSDAQLVFFSPDTDVLVLVVANYEILLKNMCVSMVSGILEVKPIWKALGADRAKALPAFHAFTGADNTGRFSRIGKATWLNIYLKADDCVLKALQMLSQTNQVTEDLLSTLARFVCTVYLPKGIQINNIPELRWHLFCKHMAESDKLPPTLGALKQHVLRAHIQARVWGQADIAQQEFLDPLQNGYYKDKDGQLKPVTTEFLPAPEAIIEMVRCQCKVDCSSHRCSCNSVELPCTELCQCSADCQNDEDSQDITLASDSDGDSEDNGDV</sequence>
<evidence type="ECO:0000313" key="4">
    <source>
        <dbReference type="Proteomes" id="UP001221898"/>
    </source>
</evidence>
<evidence type="ECO:0000259" key="2">
    <source>
        <dbReference type="SMART" id="SM01114"/>
    </source>
</evidence>
<dbReference type="PANTHER" id="PTHR46704">
    <property type="entry name" value="CXC DOMAIN-CONTAINING PROTEIN-RELATED"/>
    <property type="match status" value="1"/>
</dbReference>
<proteinExistence type="predicted"/>
<dbReference type="EMBL" id="JAINUG010000003">
    <property type="protein sequence ID" value="KAJ8417747.1"/>
    <property type="molecule type" value="Genomic_DNA"/>
</dbReference>